<evidence type="ECO:0000256" key="10">
    <source>
        <dbReference type="ARBA" id="ARBA00023244"/>
    </source>
</evidence>
<comment type="catalytic activity">
    <reaction evidence="11">
        <text>Fe-coproporphyrin III + 2 H(+) = coproporphyrin III + Fe(2+)</text>
        <dbReference type="Rhea" id="RHEA:49572"/>
        <dbReference type="ChEBI" id="CHEBI:15378"/>
        <dbReference type="ChEBI" id="CHEBI:29033"/>
        <dbReference type="ChEBI" id="CHEBI:68438"/>
        <dbReference type="ChEBI" id="CHEBI:131725"/>
        <dbReference type="EC" id="4.99.1.9"/>
    </reaction>
    <physiologicalReaction direction="right-to-left" evidence="11">
        <dbReference type="Rhea" id="RHEA:49574"/>
    </physiologicalReaction>
</comment>
<gene>
    <name evidence="14" type="primary">hemH1</name>
    <name evidence="12" type="synonym">cpfC</name>
    <name evidence="15" type="ORF">DFR61_10255</name>
    <name evidence="14" type="ORF">NCTC10597_02377</name>
</gene>
<evidence type="ECO:0000313" key="14">
    <source>
        <dbReference type="EMBL" id="STX10628.1"/>
    </source>
</evidence>
<dbReference type="HAMAP" id="MF_00323">
    <property type="entry name" value="Ferrochelatase"/>
    <property type="match status" value="1"/>
</dbReference>
<evidence type="ECO:0000256" key="5">
    <source>
        <dbReference type="ARBA" id="ARBA00022490"/>
    </source>
</evidence>
<feature type="binding site" description="axial binding residue" evidence="12">
    <location>
        <position position="12"/>
    </location>
    <ligand>
        <name>Fe-coproporphyrin III</name>
        <dbReference type="ChEBI" id="CHEBI:68438"/>
    </ligand>
    <ligandPart>
        <name>Fe</name>
        <dbReference type="ChEBI" id="CHEBI:18248"/>
    </ligandPart>
</feature>
<keyword evidence="8 12" id="KW-0350">Heme biosynthesis</keyword>
<dbReference type="NCBIfam" id="TIGR00109">
    <property type="entry name" value="hemH"/>
    <property type="match status" value="1"/>
</dbReference>
<evidence type="ECO:0000256" key="4">
    <source>
        <dbReference type="ARBA" id="ARBA00019484"/>
    </source>
</evidence>
<evidence type="ECO:0000313" key="15">
    <source>
        <dbReference type="EMBL" id="TDR43375.1"/>
    </source>
</evidence>
<evidence type="ECO:0000256" key="13">
    <source>
        <dbReference type="RuleBase" id="RU004185"/>
    </source>
</evidence>
<feature type="binding site" evidence="12">
    <location>
        <position position="124"/>
    </location>
    <ligand>
        <name>Fe-coproporphyrin III</name>
        <dbReference type="ChEBI" id="CHEBI:68438"/>
    </ligand>
</feature>
<dbReference type="Gene3D" id="3.40.50.1400">
    <property type="match status" value="2"/>
</dbReference>
<comment type="caution">
    <text evidence="14">The sequence shown here is derived from an EMBL/GenBank/DDBJ whole genome shotgun (WGS) entry which is preliminary data.</text>
</comment>
<comment type="pathway">
    <text evidence="1 12">Porphyrin-containing compound metabolism; protoheme biosynthesis.</text>
</comment>
<evidence type="ECO:0000313" key="17">
    <source>
        <dbReference type="Proteomes" id="UP000294641"/>
    </source>
</evidence>
<dbReference type="GO" id="GO:0004325">
    <property type="term" value="F:ferrochelatase activity"/>
    <property type="evidence" value="ECO:0007669"/>
    <property type="project" value="UniProtKB-UniRule"/>
</dbReference>
<dbReference type="UniPathway" id="UPA00252"/>
<dbReference type="OrthoDB" id="9776380at2"/>
<keyword evidence="6 12" id="KW-0479">Metal-binding</keyword>
<dbReference type="PANTHER" id="PTHR11108">
    <property type="entry name" value="FERROCHELATASE"/>
    <property type="match status" value="1"/>
</dbReference>
<feature type="binding site" evidence="12">
    <location>
        <position position="183"/>
    </location>
    <ligand>
        <name>Fe(2+)</name>
        <dbReference type="ChEBI" id="CHEBI:29033"/>
    </ligand>
</feature>
<dbReference type="Proteomes" id="UP000294641">
    <property type="component" value="Unassembled WGS sequence"/>
</dbReference>
<keyword evidence="17" id="KW-1185">Reference proteome</keyword>
<dbReference type="Pfam" id="PF00762">
    <property type="entry name" value="Ferrochelatase"/>
    <property type="match status" value="1"/>
</dbReference>
<dbReference type="InterPro" id="IPR033644">
    <property type="entry name" value="Ferrochelatase_C"/>
</dbReference>
<dbReference type="GO" id="GO:0046872">
    <property type="term" value="F:metal ion binding"/>
    <property type="evidence" value="ECO:0007669"/>
    <property type="project" value="UniProtKB-KW"/>
</dbReference>
<evidence type="ECO:0000313" key="16">
    <source>
        <dbReference type="Proteomes" id="UP000254330"/>
    </source>
</evidence>
<feature type="binding site" evidence="12">
    <location>
        <position position="53"/>
    </location>
    <ligand>
        <name>Fe-coproporphyrin III</name>
        <dbReference type="ChEBI" id="CHEBI:68438"/>
    </ligand>
</feature>
<evidence type="ECO:0000256" key="7">
    <source>
        <dbReference type="ARBA" id="ARBA00023004"/>
    </source>
</evidence>
<feature type="binding site" evidence="12">
    <location>
        <position position="264"/>
    </location>
    <ligand>
        <name>Fe(2+)</name>
        <dbReference type="ChEBI" id="CHEBI:29033"/>
    </ligand>
</feature>
<evidence type="ECO:0000256" key="11">
    <source>
        <dbReference type="ARBA" id="ARBA00024536"/>
    </source>
</evidence>
<dbReference type="EMBL" id="SNZG01000002">
    <property type="protein sequence ID" value="TDR43375.1"/>
    <property type="molecule type" value="Genomic_DNA"/>
</dbReference>
<sequence length="311" mass="35689">MKKQIGLLVMAYGTPQKEEDLIPYYTHIRRGHRPSDEQIEDLRSRYQAIGGISPLAKTTVEQGEALEARLNEIQDEVEYKLYIGLKHIAPFIEDAVEAMVNDGIEEAVSIVLAPHFSSFSTKAYHSRAIEKAKELQSNLTIHTIDSWYKEEKFLQYWTEKINEAFADMTEEERETACLIVCAHSLPEKIIAMGDPYRDQLFETKDILQQRTGVKNVEFGWQSAGQTKDPWLAPDVQDLTRDLYNEKGYRSFVYTPVGFVAEHLEVLYDNDFECKTVCDELQVNYRRPKMPNANPLFIDALADVVTKTLAKV</sequence>
<organism evidence="14 16">
    <name type="scientific">Kurthia zopfii</name>
    <dbReference type="NCBI Taxonomy" id="1650"/>
    <lineage>
        <taxon>Bacteria</taxon>
        <taxon>Bacillati</taxon>
        <taxon>Bacillota</taxon>
        <taxon>Bacilli</taxon>
        <taxon>Bacillales</taxon>
        <taxon>Caryophanaceae</taxon>
        <taxon>Kurthia</taxon>
    </lineage>
</organism>
<dbReference type="RefSeq" id="WP_109348447.1">
    <property type="nucleotide sequence ID" value="NZ_BJUE01000037.1"/>
</dbReference>
<evidence type="ECO:0000256" key="9">
    <source>
        <dbReference type="ARBA" id="ARBA00023239"/>
    </source>
</evidence>
<comment type="function">
    <text evidence="12">Involved in coproporphyrin-dependent heme b biosynthesis. Catalyzes the insertion of ferrous iron into coproporphyrin III to form Fe-coproporphyrin III.</text>
</comment>
<keyword evidence="7 12" id="KW-0408">Iron</keyword>
<dbReference type="CDD" id="cd00419">
    <property type="entry name" value="Ferrochelatase_C"/>
    <property type="match status" value="1"/>
</dbReference>
<keyword evidence="5 12" id="KW-0963">Cytoplasm</keyword>
<keyword evidence="10 12" id="KW-0627">Porphyrin biosynthesis</keyword>
<evidence type="ECO:0000256" key="8">
    <source>
        <dbReference type="ARBA" id="ARBA00023133"/>
    </source>
</evidence>
<keyword evidence="9 12" id="KW-0456">Lyase</keyword>
<dbReference type="FunFam" id="3.40.50.1400:FF:000009">
    <property type="entry name" value="Ferrochelatase"/>
    <property type="match status" value="1"/>
</dbReference>
<dbReference type="EC" id="4.99.1.9" evidence="3 12"/>
<dbReference type="EMBL" id="UGNP01000001">
    <property type="protein sequence ID" value="STX10628.1"/>
    <property type="molecule type" value="Genomic_DNA"/>
</dbReference>
<dbReference type="CDD" id="cd03411">
    <property type="entry name" value="Ferrochelatase_N"/>
    <property type="match status" value="1"/>
</dbReference>
<protein>
    <recommendedName>
        <fullName evidence="4 12">Coproporphyrin III ferrochelatase</fullName>
        <ecNumber evidence="3 12">4.99.1.9</ecNumber>
    </recommendedName>
</protein>
<feature type="binding site" evidence="12">
    <location>
        <position position="29"/>
    </location>
    <ligand>
        <name>Fe-coproporphyrin III</name>
        <dbReference type="ChEBI" id="CHEBI:68438"/>
    </ligand>
</feature>
<dbReference type="InterPro" id="IPR033659">
    <property type="entry name" value="Ferrochelatase_N"/>
</dbReference>
<dbReference type="GO" id="GO:0005737">
    <property type="term" value="C:cytoplasm"/>
    <property type="evidence" value="ECO:0007669"/>
    <property type="project" value="UniProtKB-SubCell"/>
</dbReference>
<dbReference type="PANTHER" id="PTHR11108:SF1">
    <property type="entry name" value="FERROCHELATASE, MITOCHONDRIAL"/>
    <property type="match status" value="1"/>
</dbReference>
<comment type="similarity">
    <text evidence="2 12 13">Belongs to the ferrochelatase family.</text>
</comment>
<dbReference type="AlphaFoldDB" id="A0A2U3AH07"/>
<dbReference type="GO" id="GO:0006783">
    <property type="term" value="P:heme biosynthetic process"/>
    <property type="evidence" value="ECO:0007669"/>
    <property type="project" value="UniProtKB-UniRule"/>
</dbReference>
<comment type="subcellular location">
    <subcellularLocation>
        <location evidence="12">Cytoplasm</location>
    </subcellularLocation>
</comment>
<dbReference type="InterPro" id="IPR001015">
    <property type="entry name" value="Ferrochelatase"/>
</dbReference>
<dbReference type="SUPFAM" id="SSF53800">
    <property type="entry name" value="Chelatase"/>
    <property type="match status" value="1"/>
</dbReference>
<evidence type="ECO:0000256" key="3">
    <source>
        <dbReference type="ARBA" id="ARBA00013215"/>
    </source>
</evidence>
<name>A0A2U3AH07_9BACL</name>
<evidence type="ECO:0000256" key="1">
    <source>
        <dbReference type="ARBA" id="ARBA00004744"/>
    </source>
</evidence>
<dbReference type="NCBIfam" id="NF009095">
    <property type="entry name" value="PRK12435.1"/>
    <property type="match status" value="1"/>
</dbReference>
<evidence type="ECO:0000256" key="6">
    <source>
        <dbReference type="ARBA" id="ARBA00022723"/>
    </source>
</evidence>
<evidence type="ECO:0000256" key="2">
    <source>
        <dbReference type="ARBA" id="ARBA00007718"/>
    </source>
</evidence>
<reference evidence="15 17" key="2">
    <citation type="submission" date="2019-03" db="EMBL/GenBank/DDBJ databases">
        <title>Genomic Encyclopedia of Type Strains, Phase IV (KMG-IV): sequencing the most valuable type-strain genomes for metagenomic binning, comparative biology and taxonomic classification.</title>
        <authorList>
            <person name="Goeker M."/>
        </authorList>
    </citation>
    <scope>NUCLEOTIDE SEQUENCE [LARGE SCALE GENOMIC DNA]</scope>
    <source>
        <strain evidence="15 17">DSM 20580</strain>
    </source>
</reference>
<evidence type="ECO:0000256" key="12">
    <source>
        <dbReference type="HAMAP-Rule" id="MF_00323"/>
    </source>
</evidence>
<proteinExistence type="inferred from homology"/>
<reference evidence="14 16" key="1">
    <citation type="submission" date="2018-06" db="EMBL/GenBank/DDBJ databases">
        <authorList>
            <consortium name="Pathogen Informatics"/>
            <person name="Doyle S."/>
        </authorList>
    </citation>
    <scope>NUCLEOTIDE SEQUENCE [LARGE SCALE GENOMIC DNA]</scope>
    <source>
        <strain evidence="14 16">NCTC10597</strain>
    </source>
</reference>
<dbReference type="Proteomes" id="UP000254330">
    <property type="component" value="Unassembled WGS sequence"/>
</dbReference>
<feature type="binding site" evidence="12">
    <location>
        <begin position="45"/>
        <end position="46"/>
    </location>
    <ligand>
        <name>Fe-coproporphyrin III</name>
        <dbReference type="ChEBI" id="CHEBI:68438"/>
    </ligand>
</feature>
<accession>A0A2U3AH07</accession>